<dbReference type="InterPro" id="IPR013815">
    <property type="entry name" value="ATP_grasp_subdomain_1"/>
</dbReference>
<dbReference type="OrthoDB" id="9803907at2"/>
<evidence type="ECO:0000259" key="2">
    <source>
        <dbReference type="PROSITE" id="PS50975"/>
    </source>
</evidence>
<reference evidence="3 4" key="1">
    <citation type="submission" date="2019-03" db="EMBL/GenBank/DDBJ databases">
        <title>Genomic Encyclopedia of Archaeal and Bacterial Type Strains, Phase II (KMG-II): from individual species to whole genera.</title>
        <authorList>
            <person name="Goeker M."/>
        </authorList>
    </citation>
    <scope>NUCLEOTIDE SEQUENCE [LARGE SCALE GENOMIC DNA]</scope>
    <source>
        <strain evidence="3 4">DSM 19034</strain>
    </source>
</reference>
<keyword evidence="4" id="KW-1185">Reference proteome</keyword>
<dbReference type="Proteomes" id="UP000295499">
    <property type="component" value="Unassembled WGS sequence"/>
</dbReference>
<dbReference type="EMBL" id="SNWM01000001">
    <property type="protein sequence ID" value="TDO24058.1"/>
    <property type="molecule type" value="Genomic_DNA"/>
</dbReference>
<dbReference type="SUPFAM" id="SSF56059">
    <property type="entry name" value="Glutathione synthetase ATP-binding domain-like"/>
    <property type="match status" value="1"/>
</dbReference>
<feature type="domain" description="ATP-grasp" evidence="2">
    <location>
        <begin position="118"/>
        <end position="302"/>
    </location>
</feature>
<dbReference type="GO" id="GO:0005524">
    <property type="term" value="F:ATP binding"/>
    <property type="evidence" value="ECO:0007669"/>
    <property type="project" value="UniProtKB-UniRule"/>
</dbReference>
<evidence type="ECO:0000313" key="4">
    <source>
        <dbReference type="Proteomes" id="UP000295499"/>
    </source>
</evidence>
<keyword evidence="1" id="KW-0067">ATP-binding</keyword>
<proteinExistence type="predicted"/>
<dbReference type="AlphaFoldDB" id="A0A4V3C400"/>
<dbReference type="InterPro" id="IPR011761">
    <property type="entry name" value="ATP-grasp"/>
</dbReference>
<dbReference type="PROSITE" id="PS50975">
    <property type="entry name" value="ATP_GRASP"/>
    <property type="match status" value="1"/>
</dbReference>
<name>A0A4V3C400_9SPHI</name>
<dbReference type="InterPro" id="IPR003806">
    <property type="entry name" value="ATP-grasp_PylC-type"/>
</dbReference>
<evidence type="ECO:0000256" key="1">
    <source>
        <dbReference type="PROSITE-ProRule" id="PRU00409"/>
    </source>
</evidence>
<protein>
    <submittedName>
        <fullName evidence="3">Glutathione synthase/RimK-type ligase-like ATP-grasp enzyme</fullName>
    </submittedName>
</protein>
<evidence type="ECO:0000313" key="3">
    <source>
        <dbReference type="EMBL" id="TDO24058.1"/>
    </source>
</evidence>
<dbReference type="Gene3D" id="3.40.50.20">
    <property type="match status" value="1"/>
</dbReference>
<sequence length="355" mass="40267">MLKNKSILIIGYDANLCLGVLYCLRNSGHRIYLLTSNRKNAAKYSRFLKKTYCYDPDDQLREMIGITKKHAIDLIMPIDEMEIRFVSANLEVLSQHAKCSLVTDPLNFDIGVNKMLLAEFLKKHDLPCPTFAHIESEDELKLAASKIGFPLLVKPVRGSFGRMIQKFSSLEELMSFYNENADTMSGYIVQPFIIGSDITCNVICKSGEVLFHTIQESPVKTGSDFSSNDTLTFHDDEKVIDIIKKMMKLLNWNGVACVDMRRMAKTESALILEINGRFWASVVSSYLKAGLNFPEIMVSLALNEHISISKQRNAEQISLKEYFRSILTNGLSLKKTKYKSYFSDPVARTLQILNN</sequence>
<dbReference type="GO" id="GO:0008716">
    <property type="term" value="F:D-alanine-D-alanine ligase activity"/>
    <property type="evidence" value="ECO:0007669"/>
    <property type="project" value="TreeGrafter"/>
</dbReference>
<keyword evidence="1" id="KW-0547">Nucleotide-binding</keyword>
<dbReference type="PANTHER" id="PTHR23132">
    <property type="entry name" value="D-ALANINE--D-ALANINE LIGASE"/>
    <property type="match status" value="1"/>
</dbReference>
<dbReference type="Gene3D" id="3.30.470.20">
    <property type="entry name" value="ATP-grasp fold, B domain"/>
    <property type="match status" value="1"/>
</dbReference>
<dbReference type="Pfam" id="PF02655">
    <property type="entry name" value="ATP-grasp_3"/>
    <property type="match status" value="1"/>
</dbReference>
<dbReference type="PANTHER" id="PTHR23132:SF23">
    <property type="entry name" value="D-ALANINE--D-ALANINE LIGASE B"/>
    <property type="match status" value="1"/>
</dbReference>
<gene>
    <name evidence="3" type="ORF">CLV32_0345</name>
</gene>
<dbReference type="GO" id="GO:0046872">
    <property type="term" value="F:metal ion binding"/>
    <property type="evidence" value="ECO:0007669"/>
    <property type="project" value="InterPro"/>
</dbReference>
<dbReference type="Gene3D" id="3.30.1490.20">
    <property type="entry name" value="ATP-grasp fold, A domain"/>
    <property type="match status" value="1"/>
</dbReference>
<dbReference type="RefSeq" id="WP_133551725.1">
    <property type="nucleotide sequence ID" value="NZ_SNWM01000001.1"/>
</dbReference>
<accession>A0A4V3C400</accession>
<keyword evidence="3" id="KW-0436">Ligase</keyword>
<organism evidence="3 4">
    <name type="scientific">Pedobacter duraquae</name>
    <dbReference type="NCBI Taxonomy" id="425511"/>
    <lineage>
        <taxon>Bacteria</taxon>
        <taxon>Pseudomonadati</taxon>
        <taxon>Bacteroidota</taxon>
        <taxon>Sphingobacteriia</taxon>
        <taxon>Sphingobacteriales</taxon>
        <taxon>Sphingobacteriaceae</taxon>
        <taxon>Pedobacter</taxon>
    </lineage>
</organism>
<comment type="caution">
    <text evidence="3">The sequence shown here is derived from an EMBL/GenBank/DDBJ whole genome shotgun (WGS) entry which is preliminary data.</text>
</comment>